<evidence type="ECO:0000313" key="3">
    <source>
        <dbReference type="EMBL" id="SVE54579.1"/>
    </source>
</evidence>
<dbReference type="SUPFAM" id="SSF51735">
    <property type="entry name" value="NAD(P)-binding Rossmann-fold domains"/>
    <property type="match status" value="1"/>
</dbReference>
<feature type="non-terminal residue" evidence="3">
    <location>
        <position position="1"/>
    </location>
</feature>
<feature type="domain" description="Polysaccharide biosynthesis protein CapD-like" evidence="2">
    <location>
        <begin position="12"/>
        <end position="230"/>
    </location>
</feature>
<dbReference type="InterPro" id="IPR036291">
    <property type="entry name" value="NAD(P)-bd_dom_sf"/>
</dbReference>
<reference evidence="3" key="1">
    <citation type="submission" date="2018-05" db="EMBL/GenBank/DDBJ databases">
        <authorList>
            <person name="Lanie J.A."/>
            <person name="Ng W.-L."/>
            <person name="Kazmierczak K.M."/>
            <person name="Andrzejewski T.M."/>
            <person name="Davidsen T.M."/>
            <person name="Wayne K.J."/>
            <person name="Tettelin H."/>
            <person name="Glass J.I."/>
            <person name="Rusch D."/>
            <person name="Podicherti R."/>
            <person name="Tsui H.-C.T."/>
            <person name="Winkler M.E."/>
        </authorList>
    </citation>
    <scope>NUCLEOTIDE SEQUENCE</scope>
</reference>
<feature type="non-terminal residue" evidence="3">
    <location>
        <position position="231"/>
    </location>
</feature>
<evidence type="ECO:0000256" key="1">
    <source>
        <dbReference type="ARBA" id="ARBA00007430"/>
    </source>
</evidence>
<dbReference type="InterPro" id="IPR003869">
    <property type="entry name" value="Polysac_CapD-like"/>
</dbReference>
<sequence>ELLKKDIQNKNVLITGAGGSIGSEICRQVIRQQPNLLILFEISEHALYKIEKELLEIKSDVQIMAVLGNVTNKQRLEIIFDKYNVHTIYHTAAYKHVPMVEKNTLAGLRCNIFGTLACVEAAINSDVQSFIFISTDKAVRPTNIMGATKRFAELILQALATENKDSKVNTRISIVRFGNVLGSSGSVVPLFREQIEKGGPVTVTDPNIIRYFMTISEAAQLVIQAGSMGSA</sequence>
<dbReference type="PANTHER" id="PTHR43318:SF1">
    <property type="entry name" value="POLYSACCHARIDE BIOSYNTHESIS PROTEIN EPSC-RELATED"/>
    <property type="match status" value="1"/>
</dbReference>
<accession>A0A383ED87</accession>
<dbReference type="EMBL" id="UINC01224806">
    <property type="protein sequence ID" value="SVE54579.1"/>
    <property type="molecule type" value="Genomic_DNA"/>
</dbReference>
<comment type="similarity">
    <text evidence="1">Belongs to the polysaccharide synthase family.</text>
</comment>
<dbReference type="Pfam" id="PF02719">
    <property type="entry name" value="Polysacc_synt_2"/>
    <property type="match status" value="1"/>
</dbReference>
<dbReference type="PANTHER" id="PTHR43318">
    <property type="entry name" value="UDP-N-ACETYLGLUCOSAMINE 4,6-DEHYDRATASE"/>
    <property type="match status" value="1"/>
</dbReference>
<proteinExistence type="inferred from homology"/>
<organism evidence="3">
    <name type="scientific">marine metagenome</name>
    <dbReference type="NCBI Taxonomy" id="408172"/>
    <lineage>
        <taxon>unclassified sequences</taxon>
        <taxon>metagenomes</taxon>
        <taxon>ecological metagenomes</taxon>
    </lineage>
</organism>
<evidence type="ECO:0000259" key="2">
    <source>
        <dbReference type="Pfam" id="PF02719"/>
    </source>
</evidence>
<gene>
    <name evidence="3" type="ORF">METZ01_LOCUS507433</name>
</gene>
<dbReference type="AlphaFoldDB" id="A0A383ED87"/>
<dbReference type="Gene3D" id="3.40.50.720">
    <property type="entry name" value="NAD(P)-binding Rossmann-like Domain"/>
    <property type="match status" value="1"/>
</dbReference>
<name>A0A383ED87_9ZZZZ</name>
<dbReference type="InterPro" id="IPR051203">
    <property type="entry name" value="Polysaccharide_Synthase-Rel"/>
</dbReference>
<protein>
    <recommendedName>
        <fullName evidence="2">Polysaccharide biosynthesis protein CapD-like domain-containing protein</fullName>
    </recommendedName>
</protein>